<evidence type="ECO:0000313" key="3">
    <source>
        <dbReference type="EMBL" id="CAI5442706.1"/>
    </source>
</evidence>
<comment type="caution">
    <text evidence="3">The sequence shown here is derived from an EMBL/GenBank/DDBJ whole genome shotgun (WGS) entry which is preliminary data.</text>
</comment>
<organism evidence="3 4">
    <name type="scientific">Caenorhabditis angaria</name>
    <dbReference type="NCBI Taxonomy" id="860376"/>
    <lineage>
        <taxon>Eukaryota</taxon>
        <taxon>Metazoa</taxon>
        <taxon>Ecdysozoa</taxon>
        <taxon>Nematoda</taxon>
        <taxon>Chromadorea</taxon>
        <taxon>Rhabditida</taxon>
        <taxon>Rhabditina</taxon>
        <taxon>Rhabditomorpha</taxon>
        <taxon>Rhabditoidea</taxon>
        <taxon>Rhabditidae</taxon>
        <taxon>Peloderinae</taxon>
        <taxon>Caenorhabditis</taxon>
    </lineage>
</organism>
<name>A0A9P1N043_9PELO</name>
<protein>
    <submittedName>
        <fullName evidence="3">Uncharacterized protein</fullName>
    </submittedName>
</protein>
<accession>A0A9P1N043</accession>
<sequence>MRYGKVYFYDRMGNREPSEAEKIREALENFEAPRFRPPDEPRMMKNYSTGFSPLETPPPIIGSPVANIRIMESASNNMDLPANIVNFSGDSDDFRLPPNLDASDGLQNLNDRFRMDSPPDIYGQPPDDPIPSIVSPPNVRFNLGEDISKYTDQGIAQNGYSRNYSNQVTEMDQLTSNLGNIRMQTENEHDYGSSSANNWLDSGNHEICAQCRAEDDYMERMKRKAELERQKYDETMRKARIYENEMKLKEENMKKDEIERDKQLRNHIDRVNAELIELKRNRPKSPEQDNYIFRHESPRIRESDIRIQKDAYRAELDKQIEEKRLRKIAEFEKNEAIDATTNAKAALEFANAREAERRAVEHAKEMNRKQLEFQMEMSRIGAPIDKQWLWWAERPDEHGWRDARMKGLKHTNQVERNQTIKQSIGMLEEFKARQAHDDSTMRDLRRAKYDKLREQLHENSKMMYPGGGLEKSNSRPIITQPDPRVEAAWREAHEKYDKKYQVLQDNASRSISGAALIGASSSTAHACRRCARCARPLEKIKDLSIGRGETILPHHSLWRQ</sequence>
<gene>
    <name evidence="3" type="ORF">CAMP_LOCUS5343</name>
</gene>
<keyword evidence="4" id="KW-1185">Reference proteome</keyword>
<reference evidence="3" key="1">
    <citation type="submission" date="2022-11" db="EMBL/GenBank/DDBJ databases">
        <authorList>
            <person name="Kikuchi T."/>
        </authorList>
    </citation>
    <scope>NUCLEOTIDE SEQUENCE</scope>
    <source>
        <strain evidence="3">PS1010</strain>
    </source>
</reference>
<dbReference type="EMBL" id="CANHGI010000002">
    <property type="protein sequence ID" value="CAI5442706.1"/>
    <property type="molecule type" value="Genomic_DNA"/>
</dbReference>
<evidence type="ECO:0000256" key="1">
    <source>
        <dbReference type="SAM" id="Coils"/>
    </source>
</evidence>
<feature type="coiled-coil region" evidence="1">
    <location>
        <begin position="218"/>
        <end position="281"/>
    </location>
</feature>
<proteinExistence type="predicted"/>
<dbReference type="AlphaFoldDB" id="A0A9P1N043"/>
<keyword evidence="1" id="KW-0175">Coiled coil</keyword>
<evidence type="ECO:0000256" key="2">
    <source>
        <dbReference type="SAM" id="MobiDB-lite"/>
    </source>
</evidence>
<dbReference type="OrthoDB" id="5789975at2759"/>
<dbReference type="Proteomes" id="UP001152747">
    <property type="component" value="Unassembled WGS sequence"/>
</dbReference>
<evidence type="ECO:0000313" key="4">
    <source>
        <dbReference type="Proteomes" id="UP001152747"/>
    </source>
</evidence>
<feature type="region of interest" description="Disordered" evidence="2">
    <location>
        <begin position="103"/>
        <end position="132"/>
    </location>
</feature>